<keyword evidence="10" id="KW-1185">Reference proteome</keyword>
<dbReference type="InterPro" id="IPR011701">
    <property type="entry name" value="MFS"/>
</dbReference>
<dbReference type="InterPro" id="IPR020846">
    <property type="entry name" value="MFS_dom"/>
</dbReference>
<comment type="subcellular location">
    <subcellularLocation>
        <location evidence="1">Cell membrane</location>
        <topology evidence="1">Multi-pass membrane protein</topology>
    </subcellularLocation>
</comment>
<dbReference type="InterPro" id="IPR005829">
    <property type="entry name" value="Sugar_transporter_CS"/>
</dbReference>
<dbReference type="EMBL" id="BOMB01000004">
    <property type="protein sequence ID" value="GID10059.1"/>
    <property type="molecule type" value="Genomic_DNA"/>
</dbReference>
<proteinExistence type="predicted"/>
<name>A0A8J3J4M2_9ACTN</name>
<evidence type="ECO:0000256" key="1">
    <source>
        <dbReference type="ARBA" id="ARBA00004651"/>
    </source>
</evidence>
<feature type="transmembrane region" description="Helical" evidence="7">
    <location>
        <begin position="51"/>
        <end position="70"/>
    </location>
</feature>
<dbReference type="PROSITE" id="PS50850">
    <property type="entry name" value="MFS"/>
    <property type="match status" value="1"/>
</dbReference>
<feature type="transmembrane region" description="Helical" evidence="7">
    <location>
        <begin position="12"/>
        <end position="31"/>
    </location>
</feature>
<feature type="transmembrane region" description="Helical" evidence="7">
    <location>
        <begin position="350"/>
        <end position="369"/>
    </location>
</feature>
<dbReference type="Proteomes" id="UP000612808">
    <property type="component" value="Unassembled WGS sequence"/>
</dbReference>
<evidence type="ECO:0000259" key="8">
    <source>
        <dbReference type="PROSITE" id="PS50850"/>
    </source>
</evidence>
<dbReference type="Gene3D" id="1.20.1250.20">
    <property type="entry name" value="MFS general substrate transporter like domains"/>
    <property type="match status" value="2"/>
</dbReference>
<dbReference type="SUPFAM" id="SSF103473">
    <property type="entry name" value="MFS general substrate transporter"/>
    <property type="match status" value="1"/>
</dbReference>
<evidence type="ECO:0000256" key="2">
    <source>
        <dbReference type="ARBA" id="ARBA00022448"/>
    </source>
</evidence>
<feature type="transmembrane region" description="Helical" evidence="7">
    <location>
        <begin position="375"/>
        <end position="394"/>
    </location>
</feature>
<evidence type="ECO:0000256" key="7">
    <source>
        <dbReference type="SAM" id="Phobius"/>
    </source>
</evidence>
<dbReference type="Pfam" id="PF07690">
    <property type="entry name" value="MFS_1"/>
    <property type="match status" value="1"/>
</dbReference>
<dbReference type="InterPro" id="IPR036259">
    <property type="entry name" value="MFS_trans_sf"/>
</dbReference>
<organism evidence="9 10">
    <name type="scientific">Actinocatenispora rupis</name>
    <dbReference type="NCBI Taxonomy" id="519421"/>
    <lineage>
        <taxon>Bacteria</taxon>
        <taxon>Bacillati</taxon>
        <taxon>Actinomycetota</taxon>
        <taxon>Actinomycetes</taxon>
        <taxon>Micromonosporales</taxon>
        <taxon>Micromonosporaceae</taxon>
        <taxon>Actinocatenispora</taxon>
    </lineage>
</organism>
<feature type="transmembrane region" description="Helical" evidence="7">
    <location>
        <begin position="212"/>
        <end position="238"/>
    </location>
</feature>
<comment type="caution">
    <text evidence="9">The sequence shown here is derived from an EMBL/GenBank/DDBJ whole genome shotgun (WGS) entry which is preliminary data.</text>
</comment>
<keyword evidence="5 7" id="KW-1133">Transmembrane helix</keyword>
<keyword evidence="6 7" id="KW-0472">Membrane</keyword>
<feature type="transmembrane region" description="Helical" evidence="7">
    <location>
        <begin position="283"/>
        <end position="302"/>
    </location>
</feature>
<keyword evidence="3" id="KW-1003">Cell membrane</keyword>
<keyword evidence="2" id="KW-0813">Transport</keyword>
<reference evidence="9" key="1">
    <citation type="submission" date="2021-01" db="EMBL/GenBank/DDBJ databases">
        <title>Whole genome shotgun sequence of Actinocatenispora rupis NBRC 107355.</title>
        <authorList>
            <person name="Komaki H."/>
            <person name="Tamura T."/>
        </authorList>
    </citation>
    <scope>NUCLEOTIDE SEQUENCE</scope>
    <source>
        <strain evidence="9">NBRC 107355</strain>
    </source>
</reference>
<dbReference type="PANTHER" id="PTHR23517">
    <property type="entry name" value="RESISTANCE PROTEIN MDTM, PUTATIVE-RELATED-RELATED"/>
    <property type="match status" value="1"/>
</dbReference>
<evidence type="ECO:0000256" key="5">
    <source>
        <dbReference type="ARBA" id="ARBA00022989"/>
    </source>
</evidence>
<feature type="transmembrane region" description="Helical" evidence="7">
    <location>
        <begin position="108"/>
        <end position="128"/>
    </location>
</feature>
<evidence type="ECO:0000256" key="4">
    <source>
        <dbReference type="ARBA" id="ARBA00022692"/>
    </source>
</evidence>
<evidence type="ECO:0000313" key="10">
    <source>
        <dbReference type="Proteomes" id="UP000612808"/>
    </source>
</evidence>
<feature type="transmembrane region" description="Helical" evidence="7">
    <location>
        <begin position="173"/>
        <end position="191"/>
    </location>
</feature>
<gene>
    <name evidence="9" type="ORF">Aru02nite_09480</name>
</gene>
<dbReference type="GO" id="GO:0022857">
    <property type="term" value="F:transmembrane transporter activity"/>
    <property type="evidence" value="ECO:0007669"/>
    <property type="project" value="InterPro"/>
</dbReference>
<feature type="transmembrane region" description="Helical" evidence="7">
    <location>
        <begin position="250"/>
        <end position="271"/>
    </location>
</feature>
<feature type="transmembrane region" description="Helical" evidence="7">
    <location>
        <begin position="148"/>
        <end position="167"/>
    </location>
</feature>
<keyword evidence="4 7" id="KW-0812">Transmembrane</keyword>
<dbReference type="GO" id="GO:0005886">
    <property type="term" value="C:plasma membrane"/>
    <property type="evidence" value="ECO:0007669"/>
    <property type="project" value="UniProtKB-SubCell"/>
</dbReference>
<accession>A0A8J3J4M2</accession>
<feature type="transmembrane region" description="Helical" evidence="7">
    <location>
        <begin position="82"/>
        <end position="102"/>
    </location>
</feature>
<feature type="domain" description="Major facilitator superfamily (MFS) profile" evidence="8">
    <location>
        <begin position="1"/>
        <end position="399"/>
    </location>
</feature>
<dbReference type="AlphaFoldDB" id="A0A8J3J4M2"/>
<dbReference type="RefSeq" id="WP_203655157.1">
    <property type="nucleotide sequence ID" value="NZ_BAAAZM010000002.1"/>
</dbReference>
<dbReference type="InterPro" id="IPR050171">
    <property type="entry name" value="MFS_Transporters"/>
</dbReference>
<dbReference type="PROSITE" id="PS00216">
    <property type="entry name" value="SUGAR_TRANSPORT_1"/>
    <property type="match status" value="1"/>
</dbReference>
<evidence type="ECO:0000313" key="9">
    <source>
        <dbReference type="EMBL" id="GID10059.1"/>
    </source>
</evidence>
<sequence>MVVTEASTRVAVSPRAWWGAGFALATVGWGANQFPPLIVLYQSRLGLSATVLDAMFGLYALGLVPALLVGGRLSDRVGRRPLVLPALVVSFVASCLLAVGGAGPGWLYAGRLLAGVASGLVFGTGAAWVKELSAGAGDAGVGPRRATVAMTVGFAAGPFVAGLLAQWAPAATVTAYLPHLVLTAAGTVLVWRTPDPGAGNGSGPSTGTRSSLARHFLLVIAPFAPWVFGTAAVGVAYLPALAAHHAGRQPLLFTAVTVAVGAAVGIVAQPLARAAHRPGTNRLLTTAMLLVLAGLGCAAWAAHVLSPALVVAASVILGVAYGVSQFCGLLSVQQLADPRSLGTATATYQVLTYVGFGFPFGMSLAQTHLHATPPVLLLILAGLAAVATGWLVVVTSRRRTDTRVGSAGPD</sequence>
<feature type="transmembrane region" description="Helical" evidence="7">
    <location>
        <begin position="308"/>
        <end position="330"/>
    </location>
</feature>
<evidence type="ECO:0000256" key="3">
    <source>
        <dbReference type="ARBA" id="ARBA00022475"/>
    </source>
</evidence>
<protein>
    <submittedName>
        <fullName evidence="9">Major facilitator family transporter</fullName>
    </submittedName>
</protein>
<evidence type="ECO:0000256" key="6">
    <source>
        <dbReference type="ARBA" id="ARBA00023136"/>
    </source>
</evidence>